<reference evidence="2" key="1">
    <citation type="submission" date="2014-09" db="EMBL/GenBank/DDBJ databases">
        <authorList>
            <person name="Magalhaes I.L.F."/>
            <person name="Oliveira U."/>
            <person name="Santos F.R."/>
            <person name="Vidigal T.H.D.A."/>
            <person name="Brescovit A.D."/>
            <person name="Santos A.J."/>
        </authorList>
    </citation>
    <scope>NUCLEOTIDE SEQUENCE</scope>
    <source>
        <tissue evidence="2">Shoot tissue taken approximately 20 cm above the soil surface</tissue>
    </source>
</reference>
<protein>
    <submittedName>
        <fullName evidence="2">Uncharacterized protein</fullName>
    </submittedName>
</protein>
<accession>A0A0A9F1U4</accession>
<feature type="region of interest" description="Disordered" evidence="1">
    <location>
        <begin position="1"/>
        <end position="21"/>
    </location>
</feature>
<proteinExistence type="predicted"/>
<reference evidence="2" key="2">
    <citation type="journal article" date="2015" name="Data Brief">
        <title>Shoot transcriptome of the giant reed, Arundo donax.</title>
        <authorList>
            <person name="Barrero R.A."/>
            <person name="Guerrero F.D."/>
            <person name="Moolhuijzen P."/>
            <person name="Goolsby J.A."/>
            <person name="Tidwell J."/>
            <person name="Bellgard S.E."/>
            <person name="Bellgard M.I."/>
        </authorList>
    </citation>
    <scope>NUCLEOTIDE SEQUENCE</scope>
    <source>
        <tissue evidence="2">Shoot tissue taken approximately 20 cm above the soil surface</tissue>
    </source>
</reference>
<evidence type="ECO:0000256" key="1">
    <source>
        <dbReference type="SAM" id="MobiDB-lite"/>
    </source>
</evidence>
<name>A0A0A9F1U4_ARUDO</name>
<organism evidence="2">
    <name type="scientific">Arundo donax</name>
    <name type="common">Giant reed</name>
    <name type="synonym">Donax arundinaceus</name>
    <dbReference type="NCBI Taxonomy" id="35708"/>
    <lineage>
        <taxon>Eukaryota</taxon>
        <taxon>Viridiplantae</taxon>
        <taxon>Streptophyta</taxon>
        <taxon>Embryophyta</taxon>
        <taxon>Tracheophyta</taxon>
        <taxon>Spermatophyta</taxon>
        <taxon>Magnoliopsida</taxon>
        <taxon>Liliopsida</taxon>
        <taxon>Poales</taxon>
        <taxon>Poaceae</taxon>
        <taxon>PACMAD clade</taxon>
        <taxon>Arundinoideae</taxon>
        <taxon>Arundineae</taxon>
        <taxon>Arundo</taxon>
    </lineage>
</organism>
<evidence type="ECO:0000313" key="2">
    <source>
        <dbReference type="EMBL" id="JAE05164.1"/>
    </source>
</evidence>
<dbReference type="AlphaFoldDB" id="A0A0A9F1U4"/>
<dbReference type="EMBL" id="GBRH01192732">
    <property type="protein sequence ID" value="JAE05164.1"/>
    <property type="molecule type" value="Transcribed_RNA"/>
</dbReference>
<sequence length="21" mass="2306">MAARRAPTNHGRRREPIASSA</sequence>